<evidence type="ECO:0000256" key="6">
    <source>
        <dbReference type="ARBA" id="ARBA00023034"/>
    </source>
</evidence>
<dbReference type="GO" id="GO:0006886">
    <property type="term" value="P:intracellular protein transport"/>
    <property type="evidence" value="ECO:0007669"/>
    <property type="project" value="InterPro"/>
</dbReference>
<reference evidence="12 13" key="2">
    <citation type="submission" date="2016-05" db="EMBL/GenBank/DDBJ databases">
        <title>Lineage-specific infection strategies underlie the spectrum of fungal disease in amphibians.</title>
        <authorList>
            <person name="Cuomo C.A."/>
            <person name="Farrer R.A."/>
            <person name="James T."/>
            <person name="Longcore J."/>
            <person name="Birren B."/>
        </authorList>
    </citation>
    <scope>NUCLEOTIDE SEQUENCE [LARGE SCALE GENOMIC DNA]</scope>
    <source>
        <strain evidence="12 13">JEL423</strain>
    </source>
</reference>
<dbReference type="GO" id="GO:0017119">
    <property type="term" value="C:Golgi transport complex"/>
    <property type="evidence" value="ECO:0007669"/>
    <property type="project" value="TreeGrafter"/>
</dbReference>
<gene>
    <name evidence="12" type="ORF">BDEG_24012</name>
</gene>
<accession>A0A177WJD7</accession>
<keyword evidence="5" id="KW-0653">Protein transport</keyword>
<sequence>MSTTIAPLRAFEEWEAQCSLSDKELECIALLKELSAELPIPVELATLSPHGLDGEDNSRDGLDHSGNISSLGYLNGQSVGSTPATVQYAVVSNGEQKPTANEPSSELTIAETIETTQQFLTWFAKVEEHMERGQEDVYRQLEVNYNFIEDKTKGMQIACETLLDEQTHLISVAEELSAKLTYFNELEPITRMLNAPGEAIVLDEKFGPMMQKLDQCLSFVMQHSHYKDAEIYRMRYRQCMTRSITLVKMHFVDLIRGLQQEIQEKLVGRQTHEPLPANMQLTLFYVKFRTLASKTKHLLEEIEERCNGHPEYLALLRDCFTSYFVVRRALLTPFITNHMTNLSSTSSGLLDFTANGCAYMIRLCADEYQLFRQFFNLGEDSVIEYLESISTRLYEHLRPLIIRETKLDTLSEMCQSLQSYVQTLDPKHDSETDASGHFLDSSETNSAPVRYTVQKILEDAQQRFAFRAEMFIKQELQQFKPREAELRVLARGRGLPQPANINLSVGVVPVLTDSIERSDTRMSIGQDSKYVNLLGAPLSENLEAALEPVGSTAPGSFVIGKFAYGGGEWYPTLQRTLYVLGRLYGSVPGPVFEDLAQEAVDSCRQTLVAATQILSEKESKIDGQLFLIKNLLMLREQISTFDARFIRKEDSVNFLDMVEAFKDVVRNSLHVSALSTIGDAIMVASATKVVQSYADAKDILDKELRRVCEDLILETAKSAVEPVSSFMLKVAAFRLRNDARPASSRDYLRNQSFAQPNQIGVIHDAFKDTVQRRLTFTVSRIADYLGDKKTQGVLIRIIRGNIIDTYQSFVDIVQVEYDAATNSHITSVADMAVHIDSACEQGLPNILSNASDEPRAVAALPNASKPEISQSDNTEKPKSN</sequence>
<feature type="domain" description="Conserved oligomeric Golgi complex subunit 3 N-terminal" evidence="10">
    <location>
        <begin position="138"/>
        <end position="256"/>
    </location>
</feature>
<dbReference type="VEuPathDB" id="FungiDB:BDEG_24012"/>
<dbReference type="GO" id="GO:0006891">
    <property type="term" value="P:intra-Golgi vesicle-mediated transport"/>
    <property type="evidence" value="ECO:0007669"/>
    <property type="project" value="TreeGrafter"/>
</dbReference>
<dbReference type="Proteomes" id="UP000077115">
    <property type="component" value="Unassembled WGS sequence"/>
</dbReference>
<name>A0A177WJD7_BATDL</name>
<evidence type="ECO:0000259" key="10">
    <source>
        <dbReference type="Pfam" id="PF04136"/>
    </source>
</evidence>
<dbReference type="EMBL" id="DS022304">
    <property type="protein sequence ID" value="OAJ40249.1"/>
    <property type="molecule type" value="Genomic_DNA"/>
</dbReference>
<dbReference type="InterPro" id="IPR048320">
    <property type="entry name" value="COG3_N"/>
</dbReference>
<dbReference type="Pfam" id="PF20671">
    <property type="entry name" value="COG3_C"/>
    <property type="match status" value="1"/>
</dbReference>
<reference evidence="12 13" key="1">
    <citation type="submission" date="2006-10" db="EMBL/GenBank/DDBJ databases">
        <title>The Genome Sequence of Batrachochytrium dendrobatidis JEL423.</title>
        <authorList>
            <consortium name="The Broad Institute Genome Sequencing Platform"/>
            <person name="Birren B."/>
            <person name="Lander E."/>
            <person name="Galagan J."/>
            <person name="Cuomo C."/>
            <person name="Devon K."/>
            <person name="Jaffe D."/>
            <person name="Butler J."/>
            <person name="Alvarez P."/>
            <person name="Gnerre S."/>
            <person name="Grabherr M."/>
            <person name="Kleber M."/>
            <person name="Mauceli E."/>
            <person name="Brockman W."/>
            <person name="Young S."/>
            <person name="LaButti K."/>
            <person name="Sykes S."/>
            <person name="DeCaprio D."/>
            <person name="Crawford M."/>
            <person name="Koehrsen M."/>
            <person name="Engels R."/>
            <person name="Montgomery P."/>
            <person name="Pearson M."/>
            <person name="Howarth C."/>
            <person name="Larson L."/>
            <person name="White J."/>
            <person name="O'Leary S."/>
            <person name="Kodira C."/>
            <person name="Zeng Q."/>
            <person name="Yandava C."/>
            <person name="Alvarado L."/>
            <person name="Longcore J."/>
            <person name="James T."/>
        </authorList>
    </citation>
    <scope>NUCLEOTIDE SEQUENCE [LARGE SCALE GENOMIC DNA]</scope>
    <source>
        <strain evidence="12 13">JEL423</strain>
    </source>
</reference>
<keyword evidence="6" id="KW-0333">Golgi apparatus</keyword>
<feature type="region of interest" description="Disordered" evidence="9">
    <location>
        <begin position="856"/>
        <end position="880"/>
    </location>
</feature>
<feature type="domain" description="Conserved oligomeric Golgi complex subunit 3 C-terminal" evidence="11">
    <location>
        <begin position="282"/>
        <end position="654"/>
    </location>
</feature>
<evidence type="ECO:0000256" key="5">
    <source>
        <dbReference type="ARBA" id="ARBA00022927"/>
    </source>
</evidence>
<evidence type="ECO:0000259" key="11">
    <source>
        <dbReference type="Pfam" id="PF20671"/>
    </source>
</evidence>
<keyword evidence="4" id="KW-0813">Transport</keyword>
<proteinExistence type="inferred from homology"/>
<keyword evidence="7" id="KW-0472">Membrane</keyword>
<dbReference type="OrthoDB" id="296793at2759"/>
<comment type="subcellular location">
    <subcellularLocation>
        <location evidence="1">Golgi apparatus membrane</location>
        <topology evidence="1">Peripheral membrane protein</topology>
    </subcellularLocation>
</comment>
<comment type="similarity">
    <text evidence="2">Belongs to the COG3 family.</text>
</comment>
<dbReference type="GO" id="GO:0000139">
    <property type="term" value="C:Golgi membrane"/>
    <property type="evidence" value="ECO:0007669"/>
    <property type="project" value="UniProtKB-SubCell"/>
</dbReference>
<dbReference type="InterPro" id="IPR007265">
    <property type="entry name" value="COG_su3"/>
</dbReference>
<dbReference type="PANTHER" id="PTHR13302:SF8">
    <property type="entry name" value="CONSERVED OLIGOMERIC GOLGI COMPLEX SUBUNIT 3"/>
    <property type="match status" value="1"/>
</dbReference>
<dbReference type="AlphaFoldDB" id="A0A177WJD7"/>
<evidence type="ECO:0000313" key="12">
    <source>
        <dbReference type="EMBL" id="OAJ40249.1"/>
    </source>
</evidence>
<evidence type="ECO:0000256" key="4">
    <source>
        <dbReference type="ARBA" id="ARBA00022448"/>
    </source>
</evidence>
<evidence type="ECO:0000256" key="2">
    <source>
        <dbReference type="ARBA" id="ARBA00009936"/>
    </source>
</evidence>
<dbReference type="STRING" id="403673.A0A177WJD7"/>
<evidence type="ECO:0000256" key="1">
    <source>
        <dbReference type="ARBA" id="ARBA00004395"/>
    </source>
</evidence>
<dbReference type="GO" id="GO:0005801">
    <property type="term" value="C:cis-Golgi network"/>
    <property type="evidence" value="ECO:0007669"/>
    <property type="project" value="InterPro"/>
</dbReference>
<dbReference type="GO" id="GO:0007030">
    <property type="term" value="P:Golgi organization"/>
    <property type="evidence" value="ECO:0007669"/>
    <property type="project" value="TreeGrafter"/>
</dbReference>
<dbReference type="Pfam" id="PF04136">
    <property type="entry name" value="COG3_N"/>
    <property type="match status" value="1"/>
</dbReference>
<evidence type="ECO:0000256" key="8">
    <source>
        <dbReference type="ARBA" id="ARBA00031339"/>
    </source>
</evidence>
<organism evidence="12 13">
    <name type="scientific">Batrachochytrium dendrobatidis (strain JEL423)</name>
    <dbReference type="NCBI Taxonomy" id="403673"/>
    <lineage>
        <taxon>Eukaryota</taxon>
        <taxon>Fungi</taxon>
        <taxon>Fungi incertae sedis</taxon>
        <taxon>Chytridiomycota</taxon>
        <taxon>Chytridiomycota incertae sedis</taxon>
        <taxon>Chytridiomycetes</taxon>
        <taxon>Rhizophydiales</taxon>
        <taxon>Rhizophydiales incertae sedis</taxon>
        <taxon>Batrachochytrium</taxon>
    </lineage>
</organism>
<dbReference type="PANTHER" id="PTHR13302">
    <property type="entry name" value="CONSERVED OLIGOMERIC GOLGI COMPLEX COMPONENT 3"/>
    <property type="match status" value="1"/>
</dbReference>
<evidence type="ECO:0000256" key="3">
    <source>
        <dbReference type="ARBA" id="ARBA00020976"/>
    </source>
</evidence>
<evidence type="ECO:0000313" key="13">
    <source>
        <dbReference type="Proteomes" id="UP000077115"/>
    </source>
</evidence>
<protein>
    <recommendedName>
        <fullName evidence="3">Conserved oligomeric Golgi complex subunit 3</fullName>
    </recommendedName>
    <alternativeName>
        <fullName evidence="8">Component of oligomeric Golgi complex 3</fullName>
    </alternativeName>
</protein>
<evidence type="ECO:0000256" key="7">
    <source>
        <dbReference type="ARBA" id="ARBA00023136"/>
    </source>
</evidence>
<evidence type="ECO:0000256" key="9">
    <source>
        <dbReference type="SAM" id="MobiDB-lite"/>
    </source>
</evidence>
<dbReference type="InterPro" id="IPR048685">
    <property type="entry name" value="COG3_C"/>
</dbReference>